<evidence type="ECO:0000256" key="11">
    <source>
        <dbReference type="SAM" id="SignalP"/>
    </source>
</evidence>
<reference evidence="13 14" key="1">
    <citation type="submission" date="2024-09" db="EMBL/GenBank/DDBJ databases">
        <authorList>
            <person name="Sun Q."/>
            <person name="Mori K."/>
        </authorList>
    </citation>
    <scope>NUCLEOTIDE SEQUENCE [LARGE SCALE GENOMIC DNA]</scope>
    <source>
        <strain evidence="13 14">JCM 4414</strain>
    </source>
</reference>
<feature type="chain" id="PRO_5045533463" description="Cytochrome bc1 complex Rieske iron-sulfur subunit" evidence="11">
    <location>
        <begin position="24"/>
        <end position="146"/>
    </location>
</feature>
<dbReference type="RefSeq" id="WP_345490456.1">
    <property type="nucleotide sequence ID" value="NZ_BAAAWU010000001.1"/>
</dbReference>
<dbReference type="PROSITE" id="PS51318">
    <property type="entry name" value="TAT"/>
    <property type="match status" value="1"/>
</dbReference>
<keyword evidence="3" id="KW-0001">2Fe-2S</keyword>
<dbReference type="PROSITE" id="PS51257">
    <property type="entry name" value="PROKAR_LIPOPROTEIN"/>
    <property type="match status" value="1"/>
</dbReference>
<evidence type="ECO:0000256" key="6">
    <source>
        <dbReference type="ARBA" id="ARBA00023014"/>
    </source>
</evidence>
<comment type="cofactor">
    <cofactor evidence="9">
        <name>[2Fe-2S] cluster</name>
        <dbReference type="ChEBI" id="CHEBI:190135"/>
    </cofactor>
</comment>
<comment type="function">
    <text evidence="1">Iron-sulfur subunit of the cytochrome bc1 complex, an essential component of the respiratory electron transport chain required for ATP synthesis. The bc1 complex catalyzes the oxidation of menaquinol and the reduction of cytochrome c in the respiratory chain. The bc1 complex operates through a Q-cycle mechanism that couples electron transfer to generation of the proton gradient that drives ATP synthesis.</text>
</comment>
<evidence type="ECO:0000313" key="13">
    <source>
        <dbReference type="EMBL" id="MFB9556159.1"/>
    </source>
</evidence>
<dbReference type="Proteomes" id="UP001589716">
    <property type="component" value="Unassembled WGS sequence"/>
</dbReference>
<evidence type="ECO:0000256" key="10">
    <source>
        <dbReference type="SAM" id="MobiDB-lite"/>
    </source>
</evidence>
<dbReference type="InterPro" id="IPR017941">
    <property type="entry name" value="Rieske_2Fe-2S"/>
</dbReference>
<evidence type="ECO:0000256" key="3">
    <source>
        <dbReference type="ARBA" id="ARBA00022714"/>
    </source>
</evidence>
<dbReference type="Gene3D" id="2.102.10.10">
    <property type="entry name" value="Rieske [2Fe-2S] iron-sulphur domain"/>
    <property type="match status" value="1"/>
</dbReference>
<comment type="caution">
    <text evidence="13">The sequence shown here is derived from an EMBL/GenBank/DDBJ whole genome shotgun (WGS) entry which is preliminary data.</text>
</comment>
<keyword evidence="11" id="KW-0732">Signal</keyword>
<feature type="region of interest" description="Disordered" evidence="10">
    <location>
        <begin position="32"/>
        <end position="65"/>
    </location>
</feature>
<dbReference type="InterPro" id="IPR006311">
    <property type="entry name" value="TAT_signal"/>
</dbReference>
<dbReference type="SUPFAM" id="SSF50022">
    <property type="entry name" value="ISP domain"/>
    <property type="match status" value="1"/>
</dbReference>
<dbReference type="PANTHER" id="PTHR10134">
    <property type="entry name" value="CYTOCHROME B-C1 COMPLEX SUBUNIT RIESKE, MITOCHONDRIAL"/>
    <property type="match status" value="1"/>
</dbReference>
<evidence type="ECO:0000256" key="4">
    <source>
        <dbReference type="ARBA" id="ARBA00022723"/>
    </source>
</evidence>
<feature type="compositionally biased region" description="Gly residues" evidence="10">
    <location>
        <begin position="38"/>
        <end position="50"/>
    </location>
</feature>
<dbReference type="InterPro" id="IPR036922">
    <property type="entry name" value="Rieske_2Fe-2S_sf"/>
</dbReference>
<dbReference type="InterPro" id="IPR014349">
    <property type="entry name" value="Rieske_Fe-S_prot"/>
</dbReference>
<dbReference type="PROSITE" id="PS51296">
    <property type="entry name" value="RIESKE"/>
    <property type="match status" value="1"/>
</dbReference>
<name>A0ABV5QRP1_9ACTN</name>
<keyword evidence="5" id="KW-0408">Iron</keyword>
<evidence type="ECO:0000313" key="14">
    <source>
        <dbReference type="Proteomes" id="UP001589716"/>
    </source>
</evidence>
<dbReference type="EMBL" id="JBHMCT010000012">
    <property type="protein sequence ID" value="MFB9556159.1"/>
    <property type="molecule type" value="Genomic_DNA"/>
</dbReference>
<keyword evidence="14" id="KW-1185">Reference proteome</keyword>
<evidence type="ECO:0000256" key="8">
    <source>
        <dbReference type="ARBA" id="ARBA00029586"/>
    </source>
</evidence>
<feature type="domain" description="Rieske" evidence="12">
    <location>
        <begin position="52"/>
        <end position="145"/>
    </location>
</feature>
<dbReference type="Pfam" id="PF00355">
    <property type="entry name" value="Rieske"/>
    <property type="match status" value="1"/>
</dbReference>
<keyword evidence="4" id="KW-0479">Metal-binding</keyword>
<accession>A0ABV5QRP1</accession>
<evidence type="ECO:0000256" key="1">
    <source>
        <dbReference type="ARBA" id="ARBA00002494"/>
    </source>
</evidence>
<sequence>MSGVGRRSVVAAAGGAGLVAALAACGGNAQDGGDGDGEGSGGGDASGGTGQEAPLTRTGEVPVGGGKVLADRGLVVTQPKAGEFKAFSSRCPHQGCHVGSVADGVIVCPCHQSRFDASDGSVRKGPATQPLEPVPIEVVGDAIRLG</sequence>
<evidence type="ECO:0000256" key="9">
    <source>
        <dbReference type="ARBA" id="ARBA00034078"/>
    </source>
</evidence>
<feature type="signal peptide" evidence="11">
    <location>
        <begin position="1"/>
        <end position="23"/>
    </location>
</feature>
<dbReference type="PRINTS" id="PR00162">
    <property type="entry name" value="RIESKE"/>
</dbReference>
<evidence type="ECO:0000256" key="7">
    <source>
        <dbReference type="ARBA" id="ARBA00023157"/>
    </source>
</evidence>
<keyword evidence="7" id="KW-1015">Disulfide bond</keyword>
<evidence type="ECO:0000259" key="12">
    <source>
        <dbReference type="PROSITE" id="PS51296"/>
    </source>
</evidence>
<protein>
    <recommendedName>
        <fullName evidence="2">Cytochrome bc1 complex Rieske iron-sulfur subunit</fullName>
    </recommendedName>
    <alternativeName>
        <fullName evidence="8">Cytochrome bc1 reductase complex subunit QcrA</fullName>
    </alternativeName>
</protein>
<evidence type="ECO:0000256" key="5">
    <source>
        <dbReference type="ARBA" id="ARBA00023004"/>
    </source>
</evidence>
<evidence type="ECO:0000256" key="2">
    <source>
        <dbReference type="ARBA" id="ARBA00015816"/>
    </source>
</evidence>
<dbReference type="CDD" id="cd03467">
    <property type="entry name" value="Rieske"/>
    <property type="match status" value="1"/>
</dbReference>
<keyword evidence="6" id="KW-0411">Iron-sulfur</keyword>
<organism evidence="13 14">
    <name type="scientific">Streptomyces roseoviridis</name>
    <dbReference type="NCBI Taxonomy" id="67361"/>
    <lineage>
        <taxon>Bacteria</taxon>
        <taxon>Bacillati</taxon>
        <taxon>Actinomycetota</taxon>
        <taxon>Actinomycetes</taxon>
        <taxon>Kitasatosporales</taxon>
        <taxon>Streptomycetaceae</taxon>
        <taxon>Streptomyces</taxon>
    </lineage>
</organism>
<dbReference type="InterPro" id="IPR005805">
    <property type="entry name" value="Rieske_Fe-S_prot_C"/>
</dbReference>
<gene>
    <name evidence="13" type="ORF">ACFFTP_18445</name>
</gene>
<proteinExistence type="predicted"/>